<proteinExistence type="predicted"/>
<evidence type="ECO:0000256" key="1">
    <source>
        <dbReference type="SAM" id="MobiDB-lite"/>
    </source>
</evidence>
<reference evidence="2 3" key="1">
    <citation type="submission" date="2015-12" db="EMBL/GenBank/DDBJ databases">
        <authorList>
            <person name="Shamseldin A."/>
            <person name="Moawad H."/>
            <person name="Abd El-Rahim W.M."/>
            <person name="Sadowsky M.J."/>
        </authorList>
    </citation>
    <scope>NUCLEOTIDE SEQUENCE [LARGE SCALE GENOMIC DNA]</scope>
    <source>
        <strain evidence="2 3">JC234</strain>
    </source>
</reference>
<keyword evidence="3" id="KW-1185">Reference proteome</keyword>
<dbReference type="Proteomes" id="UP000094795">
    <property type="component" value="Unassembled WGS sequence"/>
</dbReference>
<feature type="region of interest" description="Disordered" evidence="1">
    <location>
        <begin position="466"/>
        <end position="494"/>
    </location>
</feature>
<dbReference type="STRING" id="1480615.AWJ14_12605"/>
<gene>
    <name evidence="2" type="ORF">AWJ14_12605</name>
</gene>
<evidence type="ECO:0000313" key="2">
    <source>
        <dbReference type="EMBL" id="OCW56047.1"/>
    </source>
</evidence>
<sequence length="494" mass="55001">MIVIAADRARAFGNRAREESALAGAQQGHQPPQFLDGFVGERRRIERLVLPLLYRIVFDPVGDLRFAGQTQVDEARNRQLAEIGKAALHQRMGFERQLRVEQNPRFLARGSAAGLVIDDPGGAVGAQVDAVGHAGEPDAGERQVERGACLDQRTRQRWGMGLFPRDQGLGRLGEAEPPGERQRIGQLSCGKVAIHDPVKHLQRSRALLRLRNEILQDRMVERAALARAGLGEEGIERIEPEHPFRIDCVRIAAQRLDLREGVAVRLQFGRRARFGPGRRRRGRPLVETPRMGEQRRAAHPHRGCGLLACDRQQPLQPARSDRRRLAGAEGAREHHFRRAHRHFEIMGGLADAPFGRFEPDRRLHRARQERVFLAGLRPDAFVEPAHHQRVDMLQPRFERAPDEGARMAAAARFHHPARNQRFERADPFAAPERQGRITVAGFEQQPGKVGAGFVAPERIKRAGVIGADPFQRPGGDIGERPDRKGGGGILAGSG</sequence>
<comment type="caution">
    <text evidence="2">The sequence shown here is derived from an EMBL/GenBank/DDBJ whole genome shotgun (WGS) entry which is preliminary data.</text>
</comment>
<accession>A0A1C1YRP7</accession>
<dbReference type="EMBL" id="LQZT01000048">
    <property type="protein sequence ID" value="OCW56047.1"/>
    <property type="molecule type" value="Genomic_DNA"/>
</dbReference>
<organism evidence="2 3">
    <name type="scientific">Hoeflea olei</name>
    <dbReference type="NCBI Taxonomy" id="1480615"/>
    <lineage>
        <taxon>Bacteria</taxon>
        <taxon>Pseudomonadati</taxon>
        <taxon>Pseudomonadota</taxon>
        <taxon>Alphaproteobacteria</taxon>
        <taxon>Hyphomicrobiales</taxon>
        <taxon>Rhizobiaceae</taxon>
        <taxon>Hoeflea</taxon>
    </lineage>
</organism>
<dbReference type="AlphaFoldDB" id="A0A1C1YRP7"/>
<protein>
    <submittedName>
        <fullName evidence="2">Uncharacterized protein</fullName>
    </submittedName>
</protein>
<evidence type="ECO:0000313" key="3">
    <source>
        <dbReference type="Proteomes" id="UP000094795"/>
    </source>
</evidence>
<name>A0A1C1YRP7_9HYPH</name>